<feature type="active site" description="Proton acceptor" evidence="2">
    <location>
        <position position="89"/>
    </location>
</feature>
<protein>
    <recommendedName>
        <fullName evidence="2">Archaetidylinositol phosphate synthase</fullName>
        <shortName evidence="2">AIP synthase</shortName>
        <ecNumber evidence="2">2.7.8.39</ecNumber>
    </recommendedName>
</protein>
<keyword evidence="2" id="KW-0472">Membrane</keyword>
<evidence type="ECO:0000313" key="6">
    <source>
        <dbReference type="Proteomes" id="UP000316080"/>
    </source>
</evidence>
<dbReference type="NCBIfam" id="NF040950">
    <property type="entry name" value="archin_ph_syn"/>
    <property type="match status" value="1"/>
</dbReference>
<dbReference type="Gene3D" id="1.20.120.1760">
    <property type="match status" value="1"/>
</dbReference>
<evidence type="ECO:0000256" key="1">
    <source>
        <dbReference type="ARBA" id="ARBA00022679"/>
    </source>
</evidence>
<gene>
    <name evidence="5" type="ORF">DSO09_02475</name>
    <name evidence="4" type="ORF">EF809_03530</name>
</gene>
<keyword evidence="2" id="KW-0812">Transmembrane</keyword>
<keyword evidence="2" id="KW-0443">Lipid metabolism</keyword>
<dbReference type="GO" id="GO:0000287">
    <property type="term" value="F:magnesium ion binding"/>
    <property type="evidence" value="ECO:0007669"/>
    <property type="project" value="UniProtKB-UniRule"/>
</dbReference>
<dbReference type="GO" id="GO:0005886">
    <property type="term" value="C:plasma membrane"/>
    <property type="evidence" value="ECO:0007669"/>
    <property type="project" value="UniProtKB-SubCell"/>
</dbReference>
<name>A0A523BEH9_9CREN</name>
<dbReference type="EC" id="2.7.8.39" evidence="2"/>
<keyword evidence="2" id="KW-0444">Lipid biosynthesis</keyword>
<dbReference type="InterPro" id="IPR044270">
    <property type="entry name" value="AIP_synthase"/>
</dbReference>
<accession>A0A523BEH9</accession>
<feature type="transmembrane region" description="Helical" evidence="2">
    <location>
        <begin position="147"/>
        <end position="174"/>
    </location>
</feature>
<feature type="binding site" evidence="2">
    <location>
        <position position="64"/>
    </location>
    <ligand>
        <name>Mg(2+)</name>
        <dbReference type="ChEBI" id="CHEBI:18420"/>
        <label>2</label>
    </ligand>
</feature>
<dbReference type="GO" id="GO:0016780">
    <property type="term" value="F:phosphotransferase activity, for other substituted phosphate groups"/>
    <property type="evidence" value="ECO:0007669"/>
    <property type="project" value="UniProtKB-UniRule"/>
</dbReference>
<keyword evidence="1 2" id="KW-0808">Transferase</keyword>
<dbReference type="PROSITE" id="PS00379">
    <property type="entry name" value="CDP_ALCOHOL_P_TRANSF"/>
    <property type="match status" value="1"/>
</dbReference>
<comment type="caution">
    <text evidence="5">The sequence shown here is derived from an EMBL/GenBank/DDBJ whole genome shotgun (WGS) entry which is preliminary data.</text>
</comment>
<dbReference type="InterPro" id="IPR000462">
    <property type="entry name" value="CDP-OH_P_trans"/>
</dbReference>
<keyword evidence="2" id="KW-1208">Phospholipid metabolism</keyword>
<dbReference type="GO" id="GO:0008654">
    <property type="term" value="P:phospholipid biosynthetic process"/>
    <property type="evidence" value="ECO:0007669"/>
    <property type="project" value="UniProtKB-UniRule"/>
</dbReference>
<sequence>MLNKIKNKFTKILNPIAIIFIKLKLSPNHITIIGFIFSIISAYMFYLNNIIIACVFLILTGLFDIIDGTVARISGKVTKWGGVLDSSLDRYSDMIILSGIILGGLCEISWGLFSIIGSLMVSYTRLRGEIEGVKLSSIGLMERAERLLLLIIFTLLNFIWLGIILLAILTNITAIHRLIHIRKSLK</sequence>
<reference evidence="4 6" key="2">
    <citation type="journal article" date="2019" name="Nat. Microbiol.">
        <title>Wide diversity of methane and short-chain alkane metabolisms in uncultured archaea.</title>
        <authorList>
            <person name="Borrel G."/>
            <person name="Adam P.S."/>
            <person name="McKay L.J."/>
            <person name="Chen L.X."/>
            <person name="Sierra-Garcia I.N."/>
            <person name="Sieber C.M."/>
            <person name="Letourneur Q."/>
            <person name="Ghozlane A."/>
            <person name="Andersen G.L."/>
            <person name="Li W.J."/>
            <person name="Hallam S.J."/>
            <person name="Muyzer G."/>
            <person name="de Oliveira V.M."/>
            <person name="Inskeep W.P."/>
            <person name="Banfield J.F."/>
            <person name="Gribaldo S."/>
        </authorList>
    </citation>
    <scope>NUCLEOTIDE SEQUENCE [LARGE SCALE GENOMIC DNA]</scope>
    <source>
        <strain evidence="4">Verst-YHS</strain>
    </source>
</reference>
<feature type="binding site" evidence="2">
    <location>
        <position position="67"/>
    </location>
    <ligand>
        <name>Mg(2+)</name>
        <dbReference type="ChEBI" id="CHEBI:18420"/>
        <label>1</label>
    </ligand>
</feature>
<evidence type="ECO:0000256" key="2">
    <source>
        <dbReference type="HAMAP-Rule" id="MF_02242"/>
    </source>
</evidence>
<evidence type="ECO:0000313" key="5">
    <source>
        <dbReference type="EMBL" id="TDA39351.1"/>
    </source>
</evidence>
<comment type="similarity">
    <text evidence="2 3">Belongs to the CDP-alcohol phosphatidyltransferase class-I family.</text>
</comment>
<keyword evidence="2" id="KW-0460">Magnesium</keyword>
<keyword evidence="2" id="KW-0464">Manganese</keyword>
<dbReference type="EMBL" id="QNVI01000029">
    <property type="protein sequence ID" value="TDA39351.1"/>
    <property type="molecule type" value="Genomic_DNA"/>
</dbReference>
<feature type="transmembrane region" description="Helical" evidence="2">
    <location>
        <begin position="12"/>
        <end position="40"/>
    </location>
</feature>
<dbReference type="UniPathway" id="UPA00085"/>
<comment type="pathway">
    <text evidence="2">Lipid metabolism; phospholipid metabolism.</text>
</comment>
<feature type="binding site" evidence="2">
    <location>
        <position position="85"/>
    </location>
    <ligand>
        <name>Mg(2+)</name>
        <dbReference type="ChEBI" id="CHEBI:18420"/>
        <label>1</label>
    </ligand>
</feature>
<dbReference type="EMBL" id="RXIH01000029">
    <property type="protein sequence ID" value="RZN56153.1"/>
    <property type="molecule type" value="Genomic_DNA"/>
</dbReference>
<comment type="function">
    <text evidence="2">Catalyzes the formation of archaetidylinositol phosphate (AIP) from CDP-archaeol (CDP-ArOH or CDP-2,3-bis-(O-phytanyl)-sn-glycerol) and 1L-myo-inositol 1-phosphate (IP or 1D-myo-inositol 3-phosphate). AIP is a precursor of archaetidyl-myo-inositol (AI), an ether-type inositol phospholipid ubiquitously distributed in archaea membranes and essential for glycolipid biosynthesis in archaea.</text>
</comment>
<feature type="binding site" evidence="2">
    <location>
        <position position="89"/>
    </location>
    <ligand>
        <name>Mg(2+)</name>
        <dbReference type="ChEBI" id="CHEBI:18420"/>
        <label>2</label>
    </ligand>
</feature>
<comment type="catalytic activity">
    <reaction evidence="2">
        <text>CDP-2,3-bis-O-(phytanyl)-sn-glycerol + 1D-myo-inositol 3-phosphate = saturated 1-archaetidyl-1D-myo-inositol 3-phosphate + CMP + H(+)</text>
        <dbReference type="Rhea" id="RHEA:36823"/>
        <dbReference type="ChEBI" id="CHEBI:15378"/>
        <dbReference type="ChEBI" id="CHEBI:58401"/>
        <dbReference type="ChEBI" id="CHEBI:60377"/>
        <dbReference type="ChEBI" id="CHEBI:74004"/>
        <dbReference type="ChEBI" id="CHEBI:74006"/>
        <dbReference type="EC" id="2.7.8.39"/>
    </reaction>
</comment>
<evidence type="ECO:0000313" key="7">
    <source>
        <dbReference type="Proteomes" id="UP000317265"/>
    </source>
</evidence>
<dbReference type="Proteomes" id="UP000316080">
    <property type="component" value="Unassembled WGS sequence"/>
</dbReference>
<dbReference type="Proteomes" id="UP000317265">
    <property type="component" value="Unassembled WGS sequence"/>
</dbReference>
<keyword evidence="2" id="KW-0479">Metal-binding</keyword>
<reference evidence="5 7" key="1">
    <citation type="journal article" date="2019" name="Nat. Microbiol.">
        <title>Expanding anaerobic alkane metabolism in the domain of Archaea.</title>
        <authorList>
            <person name="Wang Y."/>
            <person name="Wegener G."/>
            <person name="Hou J."/>
            <person name="Wang F."/>
            <person name="Xiao X."/>
        </authorList>
    </citation>
    <scope>NUCLEOTIDE SEQUENCE [LARGE SCALE GENOMIC DNA]</scope>
    <source>
        <strain evidence="5">WYZ-LMO11</strain>
    </source>
</reference>
<comment type="subcellular location">
    <subcellularLocation>
        <location evidence="2">Cell membrane</location>
        <topology evidence="2">Multi-pass membrane protein</topology>
    </subcellularLocation>
</comment>
<evidence type="ECO:0000313" key="4">
    <source>
        <dbReference type="EMBL" id="RZN56153.1"/>
    </source>
</evidence>
<feature type="binding site" evidence="2">
    <location>
        <position position="64"/>
    </location>
    <ligand>
        <name>Mg(2+)</name>
        <dbReference type="ChEBI" id="CHEBI:18420"/>
        <label>1</label>
    </ligand>
</feature>
<organism evidence="5 7">
    <name type="scientific">Thermoproteota archaeon</name>
    <dbReference type="NCBI Taxonomy" id="2056631"/>
    <lineage>
        <taxon>Archaea</taxon>
        <taxon>Thermoproteota</taxon>
    </lineage>
</organism>
<dbReference type="InterPro" id="IPR043130">
    <property type="entry name" value="CDP-OH_PTrfase_TM_dom"/>
</dbReference>
<dbReference type="InterPro" id="IPR054868">
    <property type="entry name" value="archin_ph_syn"/>
</dbReference>
<dbReference type="Pfam" id="PF01066">
    <property type="entry name" value="CDP-OH_P_transf"/>
    <property type="match status" value="1"/>
</dbReference>
<keyword evidence="2" id="KW-1003">Cell membrane</keyword>
<keyword evidence="2" id="KW-1133">Transmembrane helix</keyword>
<proteinExistence type="inferred from homology"/>
<dbReference type="InterPro" id="IPR048254">
    <property type="entry name" value="CDP_ALCOHOL_P_TRANSF_CS"/>
</dbReference>
<feature type="transmembrane region" description="Helical" evidence="2">
    <location>
        <begin position="94"/>
        <end position="116"/>
    </location>
</feature>
<feature type="transmembrane region" description="Helical" evidence="2">
    <location>
        <begin position="46"/>
        <end position="66"/>
    </location>
</feature>
<dbReference type="AlphaFoldDB" id="A0A523BEH9"/>
<comment type="cofactor">
    <cofactor evidence="2">
        <name>Mn(2+)</name>
        <dbReference type="ChEBI" id="CHEBI:29035"/>
    </cofactor>
    <cofactor evidence="2">
        <name>Mg(2+)</name>
        <dbReference type="ChEBI" id="CHEBI:18420"/>
    </cofactor>
    <text evidence="2">Binds 2 Mg(2+) or Mn(2+) ions per subunit.</text>
</comment>
<feature type="binding site" evidence="2">
    <location>
        <position position="85"/>
    </location>
    <ligand>
        <name>Mg(2+)</name>
        <dbReference type="ChEBI" id="CHEBI:18420"/>
        <label>2</label>
    </ligand>
</feature>
<dbReference type="HAMAP" id="MF_02242">
    <property type="entry name" value="AIP_synthase"/>
    <property type="match status" value="1"/>
</dbReference>
<evidence type="ECO:0000256" key="3">
    <source>
        <dbReference type="RuleBase" id="RU003750"/>
    </source>
</evidence>